<organism evidence="8 9">
    <name type="scientific">Paraperlucidibaca baekdonensis</name>
    <dbReference type="NCBI Taxonomy" id="748120"/>
    <lineage>
        <taxon>Bacteria</taxon>
        <taxon>Pseudomonadati</taxon>
        <taxon>Pseudomonadota</taxon>
        <taxon>Gammaproteobacteria</taxon>
        <taxon>Moraxellales</taxon>
        <taxon>Moraxellaceae</taxon>
        <taxon>Paraperlucidibaca</taxon>
    </lineage>
</organism>
<keyword evidence="7" id="KW-0997">Cell inner membrane</keyword>
<evidence type="ECO:0000256" key="7">
    <source>
        <dbReference type="HAMAP-Rule" id="MF_00599"/>
    </source>
</evidence>
<dbReference type="GO" id="GO:0032153">
    <property type="term" value="C:cell division site"/>
    <property type="evidence" value="ECO:0007669"/>
    <property type="project" value="UniProtKB-UniRule"/>
</dbReference>
<evidence type="ECO:0000256" key="4">
    <source>
        <dbReference type="ARBA" id="ARBA00022989"/>
    </source>
</evidence>
<keyword evidence="9" id="KW-1185">Reference proteome</keyword>
<evidence type="ECO:0000256" key="1">
    <source>
        <dbReference type="ARBA" id="ARBA00022475"/>
    </source>
</evidence>
<feature type="topological domain" description="Periplasmic" evidence="7">
    <location>
        <begin position="29"/>
        <end position="134"/>
    </location>
</feature>
<sequence length="134" mass="14467">MIATTSLSRSLLWLAVAIFAVLQLSLWFGEGGIFDVHRLKSAVAEQQAENLRLRQRNDVLEAEVNDLKTGYAAIEERARLDLGMIKDDETFYLVTGKALSGSVTAQMPSTPITVHGQLATPASAPAATPSEQTP</sequence>
<keyword evidence="1 7" id="KW-1003">Cell membrane</keyword>
<keyword evidence="7" id="KW-0175">Coiled coil</keyword>
<comment type="similarity">
    <text evidence="7">Belongs to the FtsB family.</text>
</comment>
<dbReference type="GO" id="GO:0043093">
    <property type="term" value="P:FtsZ-dependent cytokinesis"/>
    <property type="evidence" value="ECO:0007669"/>
    <property type="project" value="UniProtKB-UniRule"/>
</dbReference>
<comment type="function">
    <text evidence="7">Essential cell division protein. May link together the upstream cell division proteins, which are predominantly cytoplasmic, with the downstream cell division proteins, which are predominantly periplasmic.</text>
</comment>
<comment type="caution">
    <text evidence="8">The sequence shown here is derived from an EMBL/GenBank/DDBJ whole genome shotgun (WGS) entry which is preliminary data.</text>
</comment>
<evidence type="ECO:0000313" key="8">
    <source>
        <dbReference type="EMBL" id="REH37611.1"/>
    </source>
</evidence>
<dbReference type="GO" id="GO:0030428">
    <property type="term" value="C:cell septum"/>
    <property type="evidence" value="ECO:0007669"/>
    <property type="project" value="TreeGrafter"/>
</dbReference>
<evidence type="ECO:0000256" key="5">
    <source>
        <dbReference type="ARBA" id="ARBA00023136"/>
    </source>
</evidence>
<keyword evidence="3 7" id="KW-0812">Transmembrane</keyword>
<evidence type="ECO:0000256" key="3">
    <source>
        <dbReference type="ARBA" id="ARBA00022692"/>
    </source>
</evidence>
<dbReference type="HAMAP" id="MF_00599">
    <property type="entry name" value="FtsB"/>
    <property type="match status" value="1"/>
</dbReference>
<evidence type="ECO:0000256" key="6">
    <source>
        <dbReference type="ARBA" id="ARBA00023306"/>
    </source>
</evidence>
<dbReference type="OrthoDB" id="7061211at2"/>
<name>A0A3E0H3A7_9GAMM</name>
<feature type="coiled-coil region" evidence="7">
    <location>
        <begin position="36"/>
        <end position="77"/>
    </location>
</feature>
<dbReference type="Proteomes" id="UP000256774">
    <property type="component" value="Unassembled WGS sequence"/>
</dbReference>
<dbReference type="PANTHER" id="PTHR37485">
    <property type="entry name" value="CELL DIVISION PROTEIN FTSB"/>
    <property type="match status" value="1"/>
</dbReference>
<keyword evidence="5 7" id="KW-0472">Membrane</keyword>
<comment type="subcellular location">
    <subcellularLocation>
        <location evidence="7">Cell inner membrane</location>
        <topology evidence="7">Single-pass type II membrane protein</topology>
    </subcellularLocation>
    <text evidence="7">Localizes to the division septum.</text>
</comment>
<feature type="topological domain" description="Cytoplasmic" evidence="7">
    <location>
        <begin position="1"/>
        <end position="10"/>
    </location>
</feature>
<keyword evidence="6 7" id="KW-0131">Cell cycle</keyword>
<dbReference type="EMBL" id="QUNR01000003">
    <property type="protein sequence ID" value="REH37611.1"/>
    <property type="molecule type" value="Genomic_DNA"/>
</dbReference>
<keyword evidence="2 7" id="KW-0132">Cell division</keyword>
<dbReference type="GO" id="GO:0005886">
    <property type="term" value="C:plasma membrane"/>
    <property type="evidence" value="ECO:0007669"/>
    <property type="project" value="UniProtKB-SubCell"/>
</dbReference>
<evidence type="ECO:0000256" key="2">
    <source>
        <dbReference type="ARBA" id="ARBA00022618"/>
    </source>
</evidence>
<dbReference type="Pfam" id="PF04977">
    <property type="entry name" value="DivIC"/>
    <property type="match status" value="1"/>
</dbReference>
<dbReference type="RefSeq" id="WP_116208233.1">
    <property type="nucleotide sequence ID" value="NZ_QUNR01000003.1"/>
</dbReference>
<accession>A0A3E0H3A7</accession>
<gene>
    <name evidence="7" type="primary">ftsB</name>
    <name evidence="8" type="ORF">DFR26_1387</name>
</gene>
<evidence type="ECO:0000313" key="9">
    <source>
        <dbReference type="Proteomes" id="UP000256774"/>
    </source>
</evidence>
<dbReference type="InterPro" id="IPR007060">
    <property type="entry name" value="FtsL/DivIC"/>
</dbReference>
<reference evidence="8 9" key="1">
    <citation type="submission" date="2018-08" db="EMBL/GenBank/DDBJ databases">
        <title>Genomic Encyclopedia of Type Strains, Phase IV (KMG-IV): sequencing the most valuable type-strain genomes for metagenomic binning, comparative biology and taxonomic classification.</title>
        <authorList>
            <person name="Goeker M."/>
        </authorList>
    </citation>
    <scope>NUCLEOTIDE SEQUENCE [LARGE SCALE GENOMIC DNA]</scope>
    <source>
        <strain evidence="8 9">DSM 26022</strain>
    </source>
</reference>
<proteinExistence type="inferred from homology"/>
<dbReference type="NCBIfam" id="NF002058">
    <property type="entry name" value="PRK00888.1"/>
    <property type="match status" value="1"/>
</dbReference>
<protein>
    <recommendedName>
        <fullName evidence="7">Cell division protein FtsB</fullName>
    </recommendedName>
</protein>
<dbReference type="PANTHER" id="PTHR37485:SF1">
    <property type="entry name" value="CELL DIVISION PROTEIN FTSB"/>
    <property type="match status" value="1"/>
</dbReference>
<comment type="subunit">
    <text evidence="7">Part of a complex composed of FtsB, FtsL and FtsQ.</text>
</comment>
<keyword evidence="4 7" id="KW-1133">Transmembrane helix</keyword>
<dbReference type="AlphaFoldDB" id="A0A3E0H3A7"/>
<dbReference type="InterPro" id="IPR023081">
    <property type="entry name" value="Cell_div_FtsB"/>
</dbReference>